<comment type="caution">
    <text evidence="3">The sequence shown here is derived from an EMBL/GenBank/DDBJ whole genome shotgun (WGS) entry which is preliminary data.</text>
</comment>
<keyword evidence="3" id="KW-0808">Transferase</keyword>
<evidence type="ECO:0000313" key="4">
    <source>
        <dbReference type="Proteomes" id="UP000033682"/>
    </source>
</evidence>
<gene>
    <name evidence="3" type="primary">rfaG</name>
    <name evidence="3" type="ORF">JF72_02950</name>
</gene>
<dbReference type="InterPro" id="IPR050194">
    <property type="entry name" value="Glycosyltransferase_grp1"/>
</dbReference>
<dbReference type="InterPro" id="IPR028098">
    <property type="entry name" value="Glyco_trans_4-like_N"/>
</dbReference>
<feature type="domain" description="Glycosyl transferase family 1" evidence="1">
    <location>
        <begin position="194"/>
        <end position="344"/>
    </location>
</feature>
<dbReference type="AlphaFoldDB" id="A0A0F4LU03"/>
<evidence type="ECO:0000313" key="3">
    <source>
        <dbReference type="EMBL" id="KJY61021.1"/>
    </source>
</evidence>
<protein>
    <submittedName>
        <fullName evidence="3">Group 1 glycosyl transferase</fullName>
    </submittedName>
</protein>
<sequence length="391" mass="44485">MNIGIFTDTYFPQISGVATSIKTLKDALEKQGHNVFIFTTTDPHVQKGAVEANVFRFSSVPFISFTDRRVAFRGFFEATKVAREVKLDIVHTQTEFALGMIGKYVAHQLKIPAIHTYHTMYEDYLHYVLNGHLLRPYHVKQFTNVYLKNMDGVIAPSERVEKLLKRYKVTIPMKVIPTGVDIESLNQPITNDVRHDLGIEPDAQVLLTLSRIAGEKKINRILNVLPEIVDEFPKVCLVIAGDGPDLEVLQEQVERLTLEDNVIFAGDVPHEDVGSFYKMADLFVSASDTETQGLTYIEALASGTRCVVYDTDYTERVFDDKCFGEVFTRPSEMRDEILDYLREGPSEIPADKLAKKLDQISAKRFGSDVHQFYEEVIENYQEDLEEEDTND</sequence>
<keyword evidence="4" id="KW-1185">Reference proteome</keyword>
<dbReference type="RefSeq" id="WP_046306223.1">
    <property type="nucleotide sequence ID" value="NZ_KQ034000.1"/>
</dbReference>
<dbReference type="FunFam" id="3.40.50.2000:FF:000136">
    <property type="entry name" value="Glycosyl transferase, group 1"/>
    <property type="match status" value="1"/>
</dbReference>
<dbReference type="GO" id="GO:0016758">
    <property type="term" value="F:hexosyltransferase activity"/>
    <property type="evidence" value="ECO:0007669"/>
    <property type="project" value="TreeGrafter"/>
</dbReference>
<dbReference type="Proteomes" id="UP000033682">
    <property type="component" value="Unassembled WGS sequence"/>
</dbReference>
<accession>A0A0F4LU03</accession>
<proteinExistence type="predicted"/>
<evidence type="ECO:0000259" key="2">
    <source>
        <dbReference type="Pfam" id="PF13439"/>
    </source>
</evidence>
<name>A0A0F4LU03_9LACO</name>
<dbReference type="PATRIC" id="fig|303541.3.peg.441"/>
<dbReference type="CDD" id="cd03817">
    <property type="entry name" value="GT4_UGDG-like"/>
    <property type="match status" value="1"/>
</dbReference>
<reference evidence="3 4" key="1">
    <citation type="submission" date="2015-01" db="EMBL/GenBank/DDBJ databases">
        <title>Comparative genomics of the lactic acid bacteria isolated from the honey bee gut.</title>
        <authorList>
            <person name="Ellegaard K.M."/>
            <person name="Tamarit D."/>
            <person name="Javelind E."/>
            <person name="Olofsson T."/>
            <person name="Andersson S.G."/>
            <person name="Vasquez A."/>
        </authorList>
    </citation>
    <scope>NUCLEOTIDE SEQUENCE [LARGE SCALE GENOMIC DNA]</scope>
    <source>
        <strain evidence="3 4">Hma11</strain>
    </source>
</reference>
<feature type="domain" description="Glycosyltransferase subfamily 4-like N-terminal" evidence="2">
    <location>
        <begin position="14"/>
        <end position="183"/>
    </location>
</feature>
<dbReference type="Pfam" id="PF13439">
    <property type="entry name" value="Glyco_transf_4"/>
    <property type="match status" value="1"/>
</dbReference>
<dbReference type="InterPro" id="IPR001296">
    <property type="entry name" value="Glyco_trans_1"/>
</dbReference>
<dbReference type="EMBL" id="JXLG01000005">
    <property type="protein sequence ID" value="KJY61021.1"/>
    <property type="molecule type" value="Genomic_DNA"/>
</dbReference>
<dbReference type="STRING" id="303541.JF72_02950"/>
<dbReference type="Pfam" id="PF00534">
    <property type="entry name" value="Glycos_transf_1"/>
    <property type="match status" value="1"/>
</dbReference>
<dbReference type="SUPFAM" id="SSF53756">
    <property type="entry name" value="UDP-Glycosyltransferase/glycogen phosphorylase"/>
    <property type="match status" value="1"/>
</dbReference>
<evidence type="ECO:0000259" key="1">
    <source>
        <dbReference type="Pfam" id="PF00534"/>
    </source>
</evidence>
<dbReference type="PANTHER" id="PTHR45947:SF3">
    <property type="entry name" value="SULFOQUINOVOSYL TRANSFERASE SQD2"/>
    <property type="match status" value="1"/>
</dbReference>
<dbReference type="PANTHER" id="PTHR45947">
    <property type="entry name" value="SULFOQUINOVOSYL TRANSFERASE SQD2"/>
    <property type="match status" value="1"/>
</dbReference>
<dbReference type="Gene3D" id="3.40.50.2000">
    <property type="entry name" value="Glycogen Phosphorylase B"/>
    <property type="match status" value="2"/>
</dbReference>
<dbReference type="HOGENOM" id="CLU_009583_2_0_9"/>
<organism evidence="3 4">
    <name type="scientific">Lactobacillus apis</name>
    <dbReference type="NCBI Taxonomy" id="303541"/>
    <lineage>
        <taxon>Bacteria</taxon>
        <taxon>Bacillati</taxon>
        <taxon>Bacillota</taxon>
        <taxon>Bacilli</taxon>
        <taxon>Lactobacillales</taxon>
        <taxon>Lactobacillaceae</taxon>
        <taxon>Lactobacillus</taxon>
    </lineage>
</organism>